<organism evidence="6 7">
    <name type="scientific">Russula ochroleuca</name>
    <dbReference type="NCBI Taxonomy" id="152965"/>
    <lineage>
        <taxon>Eukaryota</taxon>
        <taxon>Fungi</taxon>
        <taxon>Dikarya</taxon>
        <taxon>Basidiomycota</taxon>
        <taxon>Agaricomycotina</taxon>
        <taxon>Agaricomycetes</taxon>
        <taxon>Russulales</taxon>
        <taxon>Russulaceae</taxon>
        <taxon>Russula</taxon>
    </lineage>
</organism>
<dbReference type="PANTHER" id="PTHR45626:SF51">
    <property type="entry name" value="SNF2-RELATED DOMAIN-CONTAINING PROTEIN"/>
    <property type="match status" value="1"/>
</dbReference>
<dbReference type="InterPro" id="IPR050628">
    <property type="entry name" value="SNF2_RAD54_helicase_TF"/>
</dbReference>
<evidence type="ECO:0000259" key="5">
    <source>
        <dbReference type="PROSITE" id="PS51194"/>
    </source>
</evidence>
<dbReference type="CDD" id="cd18793">
    <property type="entry name" value="SF2_C_SNF"/>
    <property type="match status" value="1"/>
</dbReference>
<dbReference type="OrthoDB" id="2801544at2759"/>
<protein>
    <submittedName>
        <fullName evidence="6">P-loop containing nucleoside triphosphate hydrolase protein</fullName>
    </submittedName>
</protein>
<gene>
    <name evidence="6" type="ORF">DFH94DRAFT_49506</name>
</gene>
<feature type="region of interest" description="Disordered" evidence="4">
    <location>
        <begin position="973"/>
        <end position="994"/>
    </location>
</feature>
<dbReference type="GO" id="GO:0005634">
    <property type="term" value="C:nucleus"/>
    <property type="evidence" value="ECO:0007669"/>
    <property type="project" value="TreeGrafter"/>
</dbReference>
<reference evidence="6" key="2">
    <citation type="journal article" date="2020" name="Nat. Commun.">
        <title>Large-scale genome sequencing of mycorrhizal fungi provides insights into the early evolution of symbiotic traits.</title>
        <authorList>
            <person name="Miyauchi S."/>
            <person name="Kiss E."/>
            <person name="Kuo A."/>
            <person name="Drula E."/>
            <person name="Kohler A."/>
            <person name="Sanchez-Garcia M."/>
            <person name="Morin E."/>
            <person name="Andreopoulos B."/>
            <person name="Barry K.W."/>
            <person name="Bonito G."/>
            <person name="Buee M."/>
            <person name="Carver A."/>
            <person name="Chen C."/>
            <person name="Cichocki N."/>
            <person name="Clum A."/>
            <person name="Culley D."/>
            <person name="Crous P.W."/>
            <person name="Fauchery L."/>
            <person name="Girlanda M."/>
            <person name="Hayes R.D."/>
            <person name="Keri Z."/>
            <person name="LaButti K."/>
            <person name="Lipzen A."/>
            <person name="Lombard V."/>
            <person name="Magnuson J."/>
            <person name="Maillard F."/>
            <person name="Murat C."/>
            <person name="Nolan M."/>
            <person name="Ohm R.A."/>
            <person name="Pangilinan J."/>
            <person name="Pereira M.F."/>
            <person name="Perotto S."/>
            <person name="Peter M."/>
            <person name="Pfister S."/>
            <person name="Riley R."/>
            <person name="Sitrit Y."/>
            <person name="Stielow J.B."/>
            <person name="Szollosi G."/>
            <person name="Zifcakova L."/>
            <person name="Stursova M."/>
            <person name="Spatafora J.W."/>
            <person name="Tedersoo L."/>
            <person name="Vaario L.M."/>
            <person name="Yamada A."/>
            <person name="Yan M."/>
            <person name="Wang P."/>
            <person name="Xu J."/>
            <person name="Bruns T."/>
            <person name="Baldrian P."/>
            <person name="Vilgalys R."/>
            <person name="Dunand C."/>
            <person name="Henrissat B."/>
            <person name="Grigoriev I.V."/>
            <person name="Hibbett D."/>
            <person name="Nagy L.G."/>
            <person name="Martin F.M."/>
        </authorList>
    </citation>
    <scope>NUCLEOTIDE SEQUENCE</scope>
    <source>
        <strain evidence="6">Prilba</strain>
    </source>
</reference>
<dbReference type="GO" id="GO:0005524">
    <property type="term" value="F:ATP binding"/>
    <property type="evidence" value="ECO:0007669"/>
    <property type="project" value="UniProtKB-KW"/>
</dbReference>
<dbReference type="InterPro" id="IPR049730">
    <property type="entry name" value="SNF2/RAD54-like_C"/>
</dbReference>
<evidence type="ECO:0000256" key="4">
    <source>
        <dbReference type="SAM" id="MobiDB-lite"/>
    </source>
</evidence>
<dbReference type="GO" id="GO:0008094">
    <property type="term" value="F:ATP-dependent activity, acting on DNA"/>
    <property type="evidence" value="ECO:0007669"/>
    <property type="project" value="TreeGrafter"/>
</dbReference>
<keyword evidence="7" id="KW-1185">Reference proteome</keyword>
<dbReference type="GO" id="GO:0006281">
    <property type="term" value="P:DNA repair"/>
    <property type="evidence" value="ECO:0007669"/>
    <property type="project" value="TreeGrafter"/>
</dbReference>
<feature type="compositionally biased region" description="Basic residues" evidence="4">
    <location>
        <begin position="1230"/>
        <end position="1239"/>
    </location>
</feature>
<evidence type="ECO:0000256" key="3">
    <source>
        <dbReference type="ARBA" id="ARBA00022840"/>
    </source>
</evidence>
<dbReference type="PANTHER" id="PTHR45626">
    <property type="entry name" value="TRANSCRIPTION TERMINATION FACTOR 2-RELATED"/>
    <property type="match status" value="1"/>
</dbReference>
<dbReference type="InterPro" id="IPR027417">
    <property type="entry name" value="P-loop_NTPase"/>
</dbReference>
<feature type="compositionally biased region" description="Polar residues" evidence="4">
    <location>
        <begin position="983"/>
        <end position="994"/>
    </location>
</feature>
<evidence type="ECO:0000313" key="7">
    <source>
        <dbReference type="Proteomes" id="UP000759537"/>
    </source>
</evidence>
<dbReference type="PROSITE" id="PS51194">
    <property type="entry name" value="HELICASE_CTER"/>
    <property type="match status" value="1"/>
</dbReference>
<keyword evidence="2 6" id="KW-0378">Hydrolase</keyword>
<proteinExistence type="predicted"/>
<dbReference type="Pfam" id="PF00176">
    <property type="entry name" value="SNF2-rel_dom"/>
    <property type="match status" value="1"/>
</dbReference>
<dbReference type="AlphaFoldDB" id="A0A9P5MUT2"/>
<accession>A0A9P5MUT2</accession>
<evidence type="ECO:0000313" key="6">
    <source>
        <dbReference type="EMBL" id="KAF8479293.1"/>
    </source>
</evidence>
<dbReference type="InterPro" id="IPR001650">
    <property type="entry name" value="Helicase_C-like"/>
</dbReference>
<dbReference type="InterPro" id="IPR014001">
    <property type="entry name" value="Helicase_ATP-bd"/>
</dbReference>
<feature type="region of interest" description="Disordered" evidence="4">
    <location>
        <begin position="617"/>
        <end position="636"/>
    </location>
</feature>
<dbReference type="Gene3D" id="3.40.50.10810">
    <property type="entry name" value="Tandem AAA-ATPase domain"/>
    <property type="match status" value="1"/>
</dbReference>
<evidence type="ECO:0000256" key="2">
    <source>
        <dbReference type="ARBA" id="ARBA00022801"/>
    </source>
</evidence>
<keyword evidence="3" id="KW-0067">ATP-binding</keyword>
<dbReference type="SMART" id="SM00490">
    <property type="entry name" value="HELICc"/>
    <property type="match status" value="1"/>
</dbReference>
<reference evidence="6" key="1">
    <citation type="submission" date="2019-10" db="EMBL/GenBank/DDBJ databases">
        <authorList>
            <consortium name="DOE Joint Genome Institute"/>
            <person name="Kuo A."/>
            <person name="Miyauchi S."/>
            <person name="Kiss E."/>
            <person name="Drula E."/>
            <person name="Kohler A."/>
            <person name="Sanchez-Garcia M."/>
            <person name="Andreopoulos B."/>
            <person name="Barry K.W."/>
            <person name="Bonito G."/>
            <person name="Buee M."/>
            <person name="Carver A."/>
            <person name="Chen C."/>
            <person name="Cichocki N."/>
            <person name="Clum A."/>
            <person name="Culley D."/>
            <person name="Crous P.W."/>
            <person name="Fauchery L."/>
            <person name="Girlanda M."/>
            <person name="Hayes R."/>
            <person name="Keri Z."/>
            <person name="LaButti K."/>
            <person name="Lipzen A."/>
            <person name="Lombard V."/>
            <person name="Magnuson J."/>
            <person name="Maillard F."/>
            <person name="Morin E."/>
            <person name="Murat C."/>
            <person name="Nolan M."/>
            <person name="Ohm R."/>
            <person name="Pangilinan J."/>
            <person name="Pereira M."/>
            <person name="Perotto S."/>
            <person name="Peter M."/>
            <person name="Riley R."/>
            <person name="Sitrit Y."/>
            <person name="Stielow B."/>
            <person name="Szollosi G."/>
            <person name="Zifcakova L."/>
            <person name="Stursova M."/>
            <person name="Spatafora J.W."/>
            <person name="Tedersoo L."/>
            <person name="Vaario L.-M."/>
            <person name="Yamada A."/>
            <person name="Yan M."/>
            <person name="Wang P."/>
            <person name="Xu J."/>
            <person name="Bruns T."/>
            <person name="Baldrian P."/>
            <person name="Vilgalys R."/>
            <person name="Henrissat B."/>
            <person name="Grigoriev I.V."/>
            <person name="Hibbett D."/>
            <person name="Nagy L.G."/>
            <person name="Martin F.M."/>
        </authorList>
    </citation>
    <scope>NUCLEOTIDE SEQUENCE</scope>
    <source>
        <strain evidence="6">Prilba</strain>
    </source>
</reference>
<feature type="domain" description="Helicase C-terminal" evidence="5">
    <location>
        <begin position="1012"/>
        <end position="1158"/>
    </location>
</feature>
<dbReference type="InterPro" id="IPR038718">
    <property type="entry name" value="SNF2-like_sf"/>
</dbReference>
<keyword evidence="1" id="KW-0547">Nucleotide-binding</keyword>
<dbReference type="SMART" id="SM00487">
    <property type="entry name" value="DEXDc"/>
    <property type="match status" value="1"/>
</dbReference>
<dbReference type="GO" id="GO:0016787">
    <property type="term" value="F:hydrolase activity"/>
    <property type="evidence" value="ECO:0007669"/>
    <property type="project" value="UniProtKB-KW"/>
</dbReference>
<name>A0A9P5MUT2_9AGAM</name>
<dbReference type="EMBL" id="WHVB01000010">
    <property type="protein sequence ID" value="KAF8479293.1"/>
    <property type="molecule type" value="Genomic_DNA"/>
</dbReference>
<comment type="caution">
    <text evidence="6">The sequence shown here is derived from an EMBL/GenBank/DDBJ whole genome shotgun (WGS) entry which is preliminary data.</text>
</comment>
<dbReference type="SUPFAM" id="SSF52540">
    <property type="entry name" value="P-loop containing nucleoside triphosphate hydrolases"/>
    <property type="match status" value="2"/>
</dbReference>
<dbReference type="Proteomes" id="UP000759537">
    <property type="component" value="Unassembled WGS sequence"/>
</dbReference>
<dbReference type="Pfam" id="PF00271">
    <property type="entry name" value="Helicase_C"/>
    <property type="match status" value="1"/>
</dbReference>
<evidence type="ECO:0000256" key="1">
    <source>
        <dbReference type="ARBA" id="ARBA00022741"/>
    </source>
</evidence>
<dbReference type="Gene3D" id="3.40.50.300">
    <property type="entry name" value="P-loop containing nucleotide triphosphate hydrolases"/>
    <property type="match status" value="1"/>
</dbReference>
<sequence length="1239" mass="139364">MALRSQCSICCSSCASESEAIRSPDSVAGPFSVENLLPAGTLSLPISQTELGNICDHSHSAEGWHNFLGKALLPHLTDQENETLCHHLDFLVEHKFLTIQCKIGDSGTALILRVYIVPYDLSGVQGKLRVRSETSDLKPARLCLRNVLPRIMQGKGLWDAHDLDPPPSSSCCFLDSNTDNRTLAEIYSDLPSPALNLSTHPSESLDSHGMICNIILGHQLAGLRSRLYPYQRESVSAMLLREMSESDEPDPLYIPVTGMDKSVSYLQPATMEILRERPMVAAHHGGVLCEELGTGKTIMILALVLATIDQLSKPEESIHDARPVMTPLAFRHFPHPQFETARKRLSPHRSRARDGNSFPRLMEFLLHYVRTSPDGLHLRQNVEWLQNRGLQSLLDLNVPFYLQSEEPQTLARPLRKSVDRGFRTMYLTSATLIVVPPNLLAQWNSEILKHCLGPEESDDALRFLVVNPKKELPAARLLASNYDIVLLNHETFAREESKFDRVKAFTWTICKCPDYKGTRVPDCKCDPPKFSPLFQIRWKRLVVDEGHVHGTDKTNISKVASLLSVERRWLVTGTPTTNLLGINLRSSEVDAELQYPENQAEDDFLPAWDDLDPGSGSVSQNGVPIANGEVPPPRTWTKYDREDLRRLGTMMITFLQIPRFATESRLFSSHVVQSLFGTSGPQPGAIQVLTQVMNSIMIRHQIQDIEADVALPPMVQESVLLDLDPLAAKSYNALQAAITINAIDSERKDQDYLFHPNNAAYLKQLVDNMSQLMFWHVDERQYNVDELFKTSDRMVEKAQERGVSPQDLILLQEAKKHIILAANDKLWREIQTSPTPEVPFAVLGIPHPVLEVCSELQYRDPASLVDSSPTSFIMFPLRLVKLRDIVLARPFIDEATLVEVGRAHAKEVQARNELLLQPVRKKARVTKRRAVEGDVREARKVEEASRQRQDKVLEMQNELRLVTEKLALKPPATTERDKGGTVFNRSSEPNWQVPMSRNPLAHARVITSRSSKLNYLLKEVLEHSRTEKFLIFSSMPLTLAHVADALTLMGVMFLQYTTASPVHIRQQYVTTFETSDKYRVFLMELKHGSRGLNLISASRVIFCEPVWKADVEAQAVKRVHRIGQTKSITVKTLAIRNSAEELMISRSAQLKSQDQKVSSLTDDFTMRNFISNPSFMQEKEYEPLTLDIPLLGGSTGTSHEPASGTIVSVEDEQPALEAQGTTAEENVPFKKSRSIRFAE</sequence>
<feature type="region of interest" description="Disordered" evidence="4">
    <location>
        <begin position="1211"/>
        <end position="1239"/>
    </location>
</feature>
<dbReference type="InterPro" id="IPR000330">
    <property type="entry name" value="SNF2_N"/>
</dbReference>